<accession>A0AAD5YIA9</accession>
<proteinExistence type="predicted"/>
<dbReference type="EMBL" id="JANAWD010000224">
    <property type="protein sequence ID" value="KAJ3483534.1"/>
    <property type="molecule type" value="Genomic_DNA"/>
</dbReference>
<reference evidence="1" key="1">
    <citation type="submission" date="2022-07" db="EMBL/GenBank/DDBJ databases">
        <title>Genome Sequence of Physisporinus lineatus.</title>
        <authorList>
            <person name="Buettner E."/>
        </authorList>
    </citation>
    <scope>NUCLEOTIDE SEQUENCE</scope>
    <source>
        <strain evidence="1">VT162</strain>
    </source>
</reference>
<protein>
    <submittedName>
        <fullName evidence="1">Uncharacterized protein</fullName>
    </submittedName>
</protein>
<gene>
    <name evidence="1" type="ORF">NLI96_g6244</name>
</gene>
<name>A0AAD5YIA9_9APHY</name>
<evidence type="ECO:0000313" key="1">
    <source>
        <dbReference type="EMBL" id="KAJ3483534.1"/>
    </source>
</evidence>
<dbReference type="AlphaFoldDB" id="A0AAD5YIA9"/>
<dbReference type="Proteomes" id="UP001212997">
    <property type="component" value="Unassembled WGS sequence"/>
</dbReference>
<keyword evidence="2" id="KW-1185">Reference proteome</keyword>
<comment type="caution">
    <text evidence="1">The sequence shown here is derived from an EMBL/GenBank/DDBJ whole genome shotgun (WGS) entry which is preliminary data.</text>
</comment>
<sequence length="533" mass="60696">MESFEILATKELITSRLALAKFGATQQTMFWTPDMHSAPLRTPPIANGMTATMEALKEILLSTSSSQPEDLSRVPNLLRRIRTLLRVYYDALITKRQTSNFRFCDVQNLSDVGLALHEMGLTVMYSPSRLRSLLYYVPDIETFLFDEPLDIGKWRTETHDFGTKVQQDTESDPDDKMLVYEATDKAGNDLAAYQMSFFVGDLLVGLVASPPQNVEEQRRAERAMAKLVEYSTSLVYRAALGDAFTDALQPIYMEKRLTARFAAEGGLPALVDDWAMSISKDLCKKAIDDLPSRAWGSQTPETLQGVFRGLMHVIEVDGEEVSETPLFARIMHEIYSRYGLKPFERASTVRDETILFYFLHRRISRKPSAYKSPEAMLTLLQKFANVPRATRNRHSWILLSIAGRWECLDAQFGCENPTCPEKAELLKLREKRQRGVRDPIIEERLYKWGGASKACAKYVDTSSSMMSFMCKPRTILVAGQCRIARLRASVGIGRTTSWNARRPRPNNAPRWKLRYEKRGRRQRVSNVSKVEEG</sequence>
<evidence type="ECO:0000313" key="2">
    <source>
        <dbReference type="Proteomes" id="UP001212997"/>
    </source>
</evidence>
<organism evidence="1 2">
    <name type="scientific">Meripilus lineatus</name>
    <dbReference type="NCBI Taxonomy" id="2056292"/>
    <lineage>
        <taxon>Eukaryota</taxon>
        <taxon>Fungi</taxon>
        <taxon>Dikarya</taxon>
        <taxon>Basidiomycota</taxon>
        <taxon>Agaricomycotina</taxon>
        <taxon>Agaricomycetes</taxon>
        <taxon>Polyporales</taxon>
        <taxon>Meripilaceae</taxon>
        <taxon>Meripilus</taxon>
    </lineage>
</organism>